<dbReference type="GO" id="GO:0000155">
    <property type="term" value="F:phosphorelay sensor kinase activity"/>
    <property type="evidence" value="ECO:0007669"/>
    <property type="project" value="InterPro"/>
</dbReference>
<feature type="transmembrane region" description="Helical" evidence="3">
    <location>
        <begin position="195"/>
        <end position="217"/>
    </location>
</feature>
<feature type="transmembrane region" description="Helical" evidence="3">
    <location>
        <begin position="129"/>
        <end position="157"/>
    </location>
</feature>
<dbReference type="EC" id="2.7.13.3" evidence="2"/>
<feature type="transmembrane region" description="Helical" evidence="3">
    <location>
        <begin position="169"/>
        <end position="189"/>
    </location>
</feature>
<evidence type="ECO:0000313" key="5">
    <source>
        <dbReference type="EMBL" id="WNM56997.1"/>
    </source>
</evidence>
<dbReference type="Gene3D" id="1.10.287.130">
    <property type="match status" value="1"/>
</dbReference>
<reference evidence="5 6" key="1">
    <citation type="submission" date="2023-01" db="EMBL/GenBank/DDBJ databases">
        <title>Cultivation and genomic characterization of new, ubiquitous marine nitrite-oxidizing bacteria from the Nitrospirales.</title>
        <authorList>
            <person name="Mueller A.J."/>
            <person name="Daebeler A."/>
            <person name="Herbold C.W."/>
            <person name="Kirkegaard R.H."/>
            <person name="Daims H."/>
        </authorList>
    </citation>
    <scope>NUCLEOTIDE SEQUENCE [LARGE SCALE GENOMIC DNA]</scope>
    <source>
        <strain evidence="5 6">VA</strain>
    </source>
</reference>
<dbReference type="Pfam" id="PF16927">
    <property type="entry name" value="HisKA_7TM"/>
    <property type="match status" value="1"/>
</dbReference>
<dbReference type="InterPro" id="IPR052023">
    <property type="entry name" value="Histidine_kinase_KdpD"/>
</dbReference>
<dbReference type="CDD" id="cd00082">
    <property type="entry name" value="HisKA"/>
    <property type="match status" value="1"/>
</dbReference>
<feature type="domain" description="Histidine kinase N-terminal 7TM region" evidence="4">
    <location>
        <begin position="13"/>
        <end position="221"/>
    </location>
</feature>
<evidence type="ECO:0000256" key="1">
    <source>
        <dbReference type="ARBA" id="ARBA00000085"/>
    </source>
</evidence>
<evidence type="ECO:0000256" key="2">
    <source>
        <dbReference type="ARBA" id="ARBA00012438"/>
    </source>
</evidence>
<dbReference type="SUPFAM" id="SSF55781">
    <property type="entry name" value="GAF domain-like"/>
    <property type="match status" value="1"/>
</dbReference>
<dbReference type="GO" id="GO:0005886">
    <property type="term" value="C:plasma membrane"/>
    <property type="evidence" value="ECO:0007669"/>
    <property type="project" value="TreeGrafter"/>
</dbReference>
<evidence type="ECO:0000313" key="6">
    <source>
        <dbReference type="Proteomes" id="UP001302719"/>
    </source>
</evidence>
<dbReference type="InterPro" id="IPR031621">
    <property type="entry name" value="HisKA_7TM"/>
</dbReference>
<feature type="transmembrane region" description="Helical" evidence="3">
    <location>
        <begin position="6"/>
        <end position="24"/>
    </location>
</feature>
<feature type="transmembrane region" description="Helical" evidence="3">
    <location>
        <begin position="67"/>
        <end position="87"/>
    </location>
</feature>
<evidence type="ECO:0000259" key="4">
    <source>
        <dbReference type="Pfam" id="PF16927"/>
    </source>
</evidence>
<evidence type="ECO:0000256" key="3">
    <source>
        <dbReference type="SAM" id="Phobius"/>
    </source>
</evidence>
<dbReference type="InterPro" id="IPR029016">
    <property type="entry name" value="GAF-like_dom_sf"/>
</dbReference>
<dbReference type="PANTHER" id="PTHR45569">
    <property type="entry name" value="SENSOR PROTEIN KDPD"/>
    <property type="match status" value="1"/>
</dbReference>
<gene>
    <name evidence="5" type="ORF">PP769_13555</name>
</gene>
<sequence>MEFFAISGLLNGLAASGLASFVYFRAPKDPRHWTFGLFGIATALWSFGYCAWQVADSEFFALLNLRILMAGAIFIPITFLHHVLYLLKKENIYRTTIKWNYLVGGVFLLADFTPFFIQGVRQISVFPFWGVPGLVFHFCLIWWVGLVIFAHLLLIQAYAKERGLRRRQFLYLLIGSAIGYIGGATNYPLWYGIEVLPYGTIGFAVYISIVAYTLLRFHWLEFSVYVEKGLSYFAILLFVSQPVYPMLLLAQKSLLGAINVRFSVVQLVLHLMTVVGVYQMKVGTKGAVARTILKGRELRTQALSRFSSKVANMHNIQDLGQAILETVGRSAGASKAAIFVLQVEENRYRAVSNFGFSPDHPVIQNGWAISDNLPQLLLFTQAKVSIGELKGLDSNEGERHIAEILEGAGLELFYPIFGNNQLLGVLALGPTSSEAIRMMGGKTFWNTIIQESALALENAILREEIHRSQNLLCQVDRLRSLEAMANGLTQELHSPLVSIKAFVQVAEMRRHDGEFMDRLHRIVGEDLAKIEALTKEIREYVKPLSGSLNAKAHIHDIIDSCLLFVASNPSYHKTMIEKIFSPDVPMVSVDRQGLMQAIFNGLLFLLKDPSHLSGTLRIETEAGRQVLGQNWLQVSVWWKAERMSTDSELVSIEEWDFDNCVIDEPDPSATQGLILAHQIIQRHSGRLQLLTNERGILGFQIQLPLSLPYGNEYSLTSFRNPAIPLKQVKVTPDAGHPFS</sequence>
<dbReference type="RefSeq" id="WP_312640981.1">
    <property type="nucleotide sequence ID" value="NZ_CP116967.1"/>
</dbReference>
<accession>A0AA96JR08</accession>
<dbReference type="AlphaFoldDB" id="A0AA96JR08"/>
<dbReference type="Gene3D" id="3.30.450.40">
    <property type="match status" value="1"/>
</dbReference>
<dbReference type="PANTHER" id="PTHR45569:SF1">
    <property type="entry name" value="SENSOR PROTEIN KDPD"/>
    <property type="match status" value="1"/>
</dbReference>
<protein>
    <recommendedName>
        <fullName evidence="2">histidine kinase</fullName>
        <ecNumber evidence="2">2.7.13.3</ecNumber>
    </recommendedName>
</protein>
<dbReference type="InterPro" id="IPR003661">
    <property type="entry name" value="HisK_dim/P_dom"/>
</dbReference>
<feature type="transmembrane region" description="Helical" evidence="3">
    <location>
        <begin position="99"/>
        <end position="117"/>
    </location>
</feature>
<dbReference type="EMBL" id="CP116967">
    <property type="protein sequence ID" value="WNM56997.1"/>
    <property type="molecule type" value="Genomic_DNA"/>
</dbReference>
<name>A0AA96JR08_9BACT</name>
<comment type="catalytic activity">
    <reaction evidence="1">
        <text>ATP + protein L-histidine = ADP + protein N-phospho-L-histidine.</text>
        <dbReference type="EC" id="2.7.13.3"/>
    </reaction>
</comment>
<feature type="transmembrane region" description="Helical" evidence="3">
    <location>
        <begin position="229"/>
        <end position="250"/>
    </location>
</feature>
<dbReference type="KEGG" id="nall:PP769_13555"/>
<keyword evidence="3" id="KW-0472">Membrane</keyword>
<proteinExistence type="predicted"/>
<keyword evidence="3" id="KW-1133">Transmembrane helix</keyword>
<keyword evidence="5" id="KW-0418">Kinase</keyword>
<keyword evidence="6" id="KW-1185">Reference proteome</keyword>
<organism evidence="5 6">
    <name type="scientific">Candidatus Nitrospira allomarina</name>
    <dbReference type="NCBI Taxonomy" id="3020900"/>
    <lineage>
        <taxon>Bacteria</taxon>
        <taxon>Pseudomonadati</taxon>
        <taxon>Nitrospirota</taxon>
        <taxon>Nitrospiria</taxon>
        <taxon>Nitrospirales</taxon>
        <taxon>Nitrospiraceae</taxon>
        <taxon>Nitrospira</taxon>
    </lineage>
</organism>
<keyword evidence="3" id="KW-0812">Transmembrane</keyword>
<dbReference type="Proteomes" id="UP001302719">
    <property type="component" value="Chromosome"/>
</dbReference>
<feature type="transmembrane region" description="Helical" evidence="3">
    <location>
        <begin position="36"/>
        <end position="55"/>
    </location>
</feature>
<keyword evidence="5" id="KW-0808">Transferase</keyword>